<dbReference type="PANTHER" id="PTHR43284">
    <property type="entry name" value="ASPARAGINE SYNTHETASE (GLUTAMINE-HYDROLYZING)"/>
    <property type="match status" value="1"/>
</dbReference>
<sequence length="593" mass="66700">MGGIFGTIGDLDAGVVAAMGRRLQHRGHRVQSFEVSSQVTLGEWLSHKATGRLTLGHWAMVADGDIYNALELQKMLADRGIAPIGDRPEILILQGFLEFGDEIFNRVNGDFALALWDDDRRLLRLVRDPVGMRPLYYWHQNGIFAFASEYKALLAIPQLPVVADRAAVQTLQYTKYPPTNRTLIENIVAVPPGHCLEYERGKIRSDRYWDLTVEARETEGDRAAEVRDIFLQAVRRQTADLDRQVGVTLSGGVDSASVAAAIRKVRPDLHLHAFTCGYGESDPEILTAAIVAEAIGCDRHPIYVTPHDIPPLLPQIVWHLEDPIARSETVQKFVTAGKAAEYVDVVLAGYASDGLYGGMPKHKLVKLMEWLPPLKTPLTEFYSYTQTSRPPQTLLGKALHWAYYRGADAPAPAIEGVQVAPPVESIPPLQPELLNTVLKSGVVNGVGKWLPKAERLHIAHGVTVRSPFLDRDLIDNAFEIPERYKIYRWREKHIFREAVKPLLPPAVLNRPKFPQAMKYDRVFSDVLEEICTEFLTPERVRSRGFFSVSEIENLRRRPKSGLYSSERSMRLWTAILTELWAQLFIDGRGEKPE</sequence>
<dbReference type="SUPFAM" id="SSF56235">
    <property type="entry name" value="N-terminal nucleophile aminohydrolases (Ntn hydrolases)"/>
    <property type="match status" value="1"/>
</dbReference>
<dbReference type="Pfam" id="PF00733">
    <property type="entry name" value="Asn_synthase"/>
    <property type="match status" value="1"/>
</dbReference>
<evidence type="ECO:0000256" key="3">
    <source>
        <dbReference type="ARBA" id="ARBA00012737"/>
    </source>
</evidence>
<dbReference type="CDD" id="cd01991">
    <property type="entry name" value="Asn_synthase_B_C"/>
    <property type="match status" value="1"/>
</dbReference>
<organism evidence="11 12">
    <name type="scientific">Oxynema aestuarii AP17</name>
    <dbReference type="NCBI Taxonomy" id="2064643"/>
    <lineage>
        <taxon>Bacteria</taxon>
        <taxon>Bacillati</taxon>
        <taxon>Cyanobacteriota</taxon>
        <taxon>Cyanophyceae</taxon>
        <taxon>Oscillatoriophycideae</taxon>
        <taxon>Oscillatoriales</taxon>
        <taxon>Oscillatoriaceae</taxon>
        <taxon>Oxynema</taxon>
        <taxon>Oxynema aestuarii</taxon>
    </lineage>
</organism>
<comment type="pathway">
    <text evidence="1">Amino-acid biosynthesis; L-asparagine biosynthesis; L-asparagine from L-aspartate (L-Gln route): step 1/1.</text>
</comment>
<dbReference type="Gene3D" id="3.60.20.10">
    <property type="entry name" value="Glutamine Phosphoribosylpyrophosphate, subunit 1, domain 1"/>
    <property type="match status" value="1"/>
</dbReference>
<name>A0A6H1U2Z4_9CYAN</name>
<dbReference type="RefSeq" id="WP_168570140.1">
    <property type="nucleotide sequence ID" value="NZ_CP051167.1"/>
</dbReference>
<evidence type="ECO:0000256" key="6">
    <source>
        <dbReference type="ARBA" id="ARBA00022888"/>
    </source>
</evidence>
<reference evidence="11 12" key="1">
    <citation type="submission" date="2020-04" db="EMBL/GenBank/DDBJ databases">
        <authorList>
            <person name="Basu S."/>
            <person name="Maruthanayagam V."/>
            <person name="Chakraborty S."/>
            <person name="Pramanik A."/>
            <person name="Mukherjee J."/>
            <person name="Brink B."/>
        </authorList>
    </citation>
    <scope>NUCLEOTIDE SEQUENCE [LARGE SCALE GENOMIC DNA]</scope>
    <source>
        <strain evidence="11 12">AP17</strain>
    </source>
</reference>
<evidence type="ECO:0000256" key="2">
    <source>
        <dbReference type="ARBA" id="ARBA00005752"/>
    </source>
</evidence>
<accession>A0A6H1U2Z4</accession>
<keyword evidence="5 9" id="KW-0067">ATP-binding</keyword>
<dbReference type="InterPro" id="IPR033738">
    <property type="entry name" value="AsnB_N"/>
</dbReference>
<dbReference type="KEGG" id="oxy:HCG48_16525"/>
<dbReference type="PROSITE" id="PS51278">
    <property type="entry name" value="GATASE_TYPE_2"/>
    <property type="match status" value="1"/>
</dbReference>
<evidence type="ECO:0000313" key="12">
    <source>
        <dbReference type="Proteomes" id="UP000500857"/>
    </source>
</evidence>
<gene>
    <name evidence="11" type="ORF">HCG48_16525</name>
</gene>
<dbReference type="EMBL" id="CP051167">
    <property type="protein sequence ID" value="QIZ71989.1"/>
    <property type="molecule type" value="Genomic_DNA"/>
</dbReference>
<keyword evidence="6" id="KW-0061">Asparagine biosynthesis</keyword>
<evidence type="ECO:0000256" key="7">
    <source>
        <dbReference type="ARBA" id="ARBA00022962"/>
    </source>
</evidence>
<dbReference type="GO" id="GO:0006529">
    <property type="term" value="P:asparagine biosynthetic process"/>
    <property type="evidence" value="ECO:0007669"/>
    <property type="project" value="UniProtKB-KW"/>
</dbReference>
<dbReference type="Pfam" id="PF13537">
    <property type="entry name" value="GATase_7"/>
    <property type="match status" value="1"/>
</dbReference>
<dbReference type="GO" id="GO:0005829">
    <property type="term" value="C:cytosol"/>
    <property type="evidence" value="ECO:0007669"/>
    <property type="project" value="TreeGrafter"/>
</dbReference>
<dbReference type="InterPro" id="IPR017932">
    <property type="entry name" value="GATase_2_dom"/>
</dbReference>
<feature type="domain" description="Glutamine amidotransferase type-2" evidence="10">
    <location>
        <begin position="2"/>
        <end position="201"/>
    </location>
</feature>
<dbReference type="InterPro" id="IPR029055">
    <property type="entry name" value="Ntn_hydrolases_N"/>
</dbReference>
<evidence type="ECO:0000256" key="9">
    <source>
        <dbReference type="PIRSR" id="PIRSR001589-2"/>
    </source>
</evidence>
<dbReference type="SUPFAM" id="SSF52402">
    <property type="entry name" value="Adenine nucleotide alpha hydrolases-like"/>
    <property type="match status" value="1"/>
</dbReference>
<dbReference type="AlphaFoldDB" id="A0A6H1U2Z4"/>
<feature type="binding site" evidence="9">
    <location>
        <position position="86"/>
    </location>
    <ligand>
        <name>L-glutamine</name>
        <dbReference type="ChEBI" id="CHEBI:58359"/>
    </ligand>
</feature>
<dbReference type="PANTHER" id="PTHR43284:SF1">
    <property type="entry name" value="ASPARAGINE SYNTHETASE"/>
    <property type="match status" value="1"/>
</dbReference>
<evidence type="ECO:0000256" key="4">
    <source>
        <dbReference type="ARBA" id="ARBA00022741"/>
    </source>
</evidence>
<dbReference type="GO" id="GO:0005524">
    <property type="term" value="F:ATP binding"/>
    <property type="evidence" value="ECO:0007669"/>
    <property type="project" value="UniProtKB-KW"/>
</dbReference>
<dbReference type="InterPro" id="IPR014729">
    <property type="entry name" value="Rossmann-like_a/b/a_fold"/>
</dbReference>
<evidence type="ECO:0000259" key="10">
    <source>
        <dbReference type="PROSITE" id="PS51278"/>
    </source>
</evidence>
<dbReference type="InterPro" id="IPR051786">
    <property type="entry name" value="ASN_synthetase/amidase"/>
</dbReference>
<dbReference type="PIRSF" id="PIRSF001589">
    <property type="entry name" value="Asn_synthetase_glu-h"/>
    <property type="match status" value="1"/>
</dbReference>
<evidence type="ECO:0000256" key="8">
    <source>
        <dbReference type="ARBA" id="ARBA00048741"/>
    </source>
</evidence>
<evidence type="ECO:0000256" key="1">
    <source>
        <dbReference type="ARBA" id="ARBA00005187"/>
    </source>
</evidence>
<proteinExistence type="inferred from homology"/>
<keyword evidence="12" id="KW-1185">Reference proteome</keyword>
<keyword evidence="7" id="KW-0315">Glutamine amidotransferase</keyword>
<dbReference type="InterPro" id="IPR001962">
    <property type="entry name" value="Asn_synthase"/>
</dbReference>
<dbReference type="Gene3D" id="3.40.50.620">
    <property type="entry name" value="HUPs"/>
    <property type="match status" value="1"/>
</dbReference>
<evidence type="ECO:0000256" key="5">
    <source>
        <dbReference type="ARBA" id="ARBA00022840"/>
    </source>
</evidence>
<keyword evidence="4 9" id="KW-0547">Nucleotide-binding</keyword>
<dbReference type="EC" id="6.3.5.4" evidence="3"/>
<keyword evidence="6" id="KW-0028">Amino-acid biosynthesis</keyword>
<dbReference type="GO" id="GO:0004066">
    <property type="term" value="F:asparagine synthase (glutamine-hydrolyzing) activity"/>
    <property type="evidence" value="ECO:0007669"/>
    <property type="project" value="UniProtKB-EC"/>
</dbReference>
<comment type="similarity">
    <text evidence="2">Belongs to the asparagine synthetase family.</text>
</comment>
<protein>
    <recommendedName>
        <fullName evidence="3">asparagine synthase (glutamine-hydrolyzing)</fullName>
        <ecNumber evidence="3">6.3.5.4</ecNumber>
    </recommendedName>
</protein>
<dbReference type="CDD" id="cd00712">
    <property type="entry name" value="AsnB"/>
    <property type="match status" value="1"/>
</dbReference>
<evidence type="ECO:0000313" key="11">
    <source>
        <dbReference type="EMBL" id="QIZ71989.1"/>
    </source>
</evidence>
<dbReference type="InterPro" id="IPR006426">
    <property type="entry name" value="Asn_synth_AEB"/>
</dbReference>
<dbReference type="Proteomes" id="UP000500857">
    <property type="component" value="Chromosome"/>
</dbReference>
<comment type="catalytic activity">
    <reaction evidence="8">
        <text>L-aspartate + L-glutamine + ATP + H2O = L-asparagine + L-glutamate + AMP + diphosphate + H(+)</text>
        <dbReference type="Rhea" id="RHEA:12228"/>
        <dbReference type="ChEBI" id="CHEBI:15377"/>
        <dbReference type="ChEBI" id="CHEBI:15378"/>
        <dbReference type="ChEBI" id="CHEBI:29985"/>
        <dbReference type="ChEBI" id="CHEBI:29991"/>
        <dbReference type="ChEBI" id="CHEBI:30616"/>
        <dbReference type="ChEBI" id="CHEBI:33019"/>
        <dbReference type="ChEBI" id="CHEBI:58048"/>
        <dbReference type="ChEBI" id="CHEBI:58359"/>
        <dbReference type="ChEBI" id="CHEBI:456215"/>
        <dbReference type="EC" id="6.3.5.4"/>
    </reaction>
</comment>